<dbReference type="AlphaFoldDB" id="A0A165RLT1"/>
<gene>
    <name evidence="2" type="ORF">DAEQUDRAFT_153014</name>
</gene>
<feature type="compositionally biased region" description="Basic residues" evidence="1">
    <location>
        <begin position="159"/>
        <end position="175"/>
    </location>
</feature>
<name>A0A165RLT1_9APHY</name>
<evidence type="ECO:0000313" key="3">
    <source>
        <dbReference type="Proteomes" id="UP000076727"/>
    </source>
</evidence>
<protein>
    <submittedName>
        <fullName evidence="2">Uncharacterized protein</fullName>
    </submittedName>
</protein>
<feature type="region of interest" description="Disordered" evidence="1">
    <location>
        <begin position="159"/>
        <end position="232"/>
    </location>
</feature>
<evidence type="ECO:0000256" key="1">
    <source>
        <dbReference type="SAM" id="MobiDB-lite"/>
    </source>
</evidence>
<reference evidence="2 3" key="1">
    <citation type="journal article" date="2016" name="Mol. Biol. Evol.">
        <title>Comparative Genomics of Early-Diverging Mushroom-Forming Fungi Provides Insights into the Origins of Lignocellulose Decay Capabilities.</title>
        <authorList>
            <person name="Nagy L.G."/>
            <person name="Riley R."/>
            <person name="Tritt A."/>
            <person name="Adam C."/>
            <person name="Daum C."/>
            <person name="Floudas D."/>
            <person name="Sun H."/>
            <person name="Yadav J.S."/>
            <person name="Pangilinan J."/>
            <person name="Larsson K.H."/>
            <person name="Matsuura K."/>
            <person name="Barry K."/>
            <person name="Labutti K."/>
            <person name="Kuo R."/>
            <person name="Ohm R.A."/>
            <person name="Bhattacharya S.S."/>
            <person name="Shirouzu T."/>
            <person name="Yoshinaga Y."/>
            <person name="Martin F.M."/>
            <person name="Grigoriev I.V."/>
            <person name="Hibbett D.S."/>
        </authorList>
    </citation>
    <scope>NUCLEOTIDE SEQUENCE [LARGE SCALE GENOMIC DNA]</scope>
    <source>
        <strain evidence="2 3">L-15889</strain>
    </source>
</reference>
<proteinExistence type="predicted"/>
<organism evidence="2 3">
    <name type="scientific">Daedalea quercina L-15889</name>
    <dbReference type="NCBI Taxonomy" id="1314783"/>
    <lineage>
        <taxon>Eukaryota</taxon>
        <taxon>Fungi</taxon>
        <taxon>Dikarya</taxon>
        <taxon>Basidiomycota</taxon>
        <taxon>Agaricomycotina</taxon>
        <taxon>Agaricomycetes</taxon>
        <taxon>Polyporales</taxon>
        <taxon>Fomitopsis</taxon>
    </lineage>
</organism>
<feature type="compositionally biased region" description="Polar residues" evidence="1">
    <location>
        <begin position="181"/>
        <end position="190"/>
    </location>
</feature>
<feature type="region of interest" description="Disordered" evidence="1">
    <location>
        <begin position="1"/>
        <end position="39"/>
    </location>
</feature>
<feature type="region of interest" description="Disordered" evidence="1">
    <location>
        <begin position="61"/>
        <end position="114"/>
    </location>
</feature>
<accession>A0A165RLT1</accession>
<keyword evidence="3" id="KW-1185">Reference proteome</keyword>
<feature type="compositionally biased region" description="Basic and acidic residues" evidence="1">
    <location>
        <begin position="204"/>
        <end position="215"/>
    </location>
</feature>
<feature type="compositionally biased region" description="Basic residues" evidence="1">
    <location>
        <begin position="1"/>
        <end position="22"/>
    </location>
</feature>
<dbReference type="EMBL" id="KV429048">
    <property type="protein sequence ID" value="KZT70923.1"/>
    <property type="molecule type" value="Genomic_DNA"/>
</dbReference>
<evidence type="ECO:0000313" key="2">
    <source>
        <dbReference type="EMBL" id="KZT70923.1"/>
    </source>
</evidence>
<sequence length="232" mass="24777">MHHRSRHTALAKRPSSSRRHLSTRPLDEDEGWAAGQYTQTQKGGNIPYLLLWYRRHSTPAHERLRTHSTTASPGGNNDVPLGSPAPAAHTPARSSSSAGSSPGHGPTSPLRRCWADRGSRGAAAAAAGGCRGTGAPVPVSESGLVLVLAADAVQGRRFRRPVRRTSRGSARRRWREKSPKTKGTSVSESAACQARRPSTCAPGDRSRNGTKRGEWDSSATRKGHEAPALAYS</sequence>
<feature type="compositionally biased region" description="Low complexity" evidence="1">
    <location>
        <begin position="89"/>
        <end position="109"/>
    </location>
</feature>
<dbReference type="Proteomes" id="UP000076727">
    <property type="component" value="Unassembled WGS sequence"/>
</dbReference>